<gene>
    <name evidence="4" type="ORF">FD43_GL001111</name>
</gene>
<feature type="transmembrane region" description="Helical" evidence="2">
    <location>
        <begin position="105"/>
        <end position="125"/>
    </location>
</feature>
<protein>
    <recommendedName>
        <fullName evidence="3">HTH cro/C1-type domain-containing protein</fullName>
    </recommendedName>
</protein>
<accession>A0A0R1FR97</accession>
<dbReference type="SMART" id="SM00530">
    <property type="entry name" value="HTH_XRE"/>
    <property type="match status" value="1"/>
</dbReference>
<evidence type="ECO:0000313" key="5">
    <source>
        <dbReference type="Proteomes" id="UP000051794"/>
    </source>
</evidence>
<dbReference type="Gene3D" id="1.10.260.40">
    <property type="entry name" value="lambda repressor-like DNA-binding domains"/>
    <property type="match status" value="1"/>
</dbReference>
<evidence type="ECO:0000256" key="2">
    <source>
        <dbReference type="SAM" id="Phobius"/>
    </source>
</evidence>
<proteinExistence type="predicted"/>
<keyword evidence="1" id="KW-0238">DNA-binding</keyword>
<dbReference type="RefSeq" id="WP_054449589.1">
    <property type="nucleotide sequence ID" value="NZ_AZCK01000003.1"/>
</dbReference>
<dbReference type="EMBL" id="AZCK01000003">
    <property type="protein sequence ID" value="KRK24299.1"/>
    <property type="molecule type" value="Genomic_DNA"/>
</dbReference>
<keyword evidence="2" id="KW-0812">Transmembrane</keyword>
<name>A0A0R1FR97_9LACO</name>
<dbReference type="AlphaFoldDB" id="A0A0R1FR97"/>
<comment type="caution">
    <text evidence="4">The sequence shown here is derived from an EMBL/GenBank/DDBJ whole genome shotgun (WGS) entry which is preliminary data.</text>
</comment>
<dbReference type="PANTHER" id="PTHR46558">
    <property type="entry name" value="TRACRIPTIONAL REGULATORY PROTEIN-RELATED-RELATED"/>
    <property type="match status" value="1"/>
</dbReference>
<sequence length="202" mass="23513">MEFGERIKDQRELLHLSQEEVAKRLRVSNKAISNWEDEKSYPDTSTLIDISNLYKIPYDEFLDDYPRLKESISKDKIRNNFLELNYGIYAIFLLALTISPMNNGFLFEILIVGILFLRIACDYFTKKTGLLKSNHDLSLVNRNSSLPIKIFFILGFTILLFLLVWGIYGIFTDEGNFNLILSGVFLEIMTLSIYIIDKFNIK</sequence>
<organism evidence="4 5">
    <name type="scientific">Apilactobacillus kunkeei DSM 12361 = ATCC 700308</name>
    <dbReference type="NCBI Taxonomy" id="1423768"/>
    <lineage>
        <taxon>Bacteria</taxon>
        <taxon>Bacillati</taxon>
        <taxon>Bacillota</taxon>
        <taxon>Bacilli</taxon>
        <taxon>Lactobacillales</taxon>
        <taxon>Lactobacillaceae</taxon>
        <taxon>Apilactobacillus</taxon>
    </lineage>
</organism>
<dbReference type="GeneID" id="66348299"/>
<dbReference type="Proteomes" id="UP000051794">
    <property type="component" value="Unassembled WGS sequence"/>
</dbReference>
<dbReference type="InterPro" id="IPR010982">
    <property type="entry name" value="Lambda_DNA-bd_dom_sf"/>
</dbReference>
<feature type="transmembrane region" description="Helical" evidence="2">
    <location>
        <begin position="146"/>
        <end position="171"/>
    </location>
</feature>
<reference evidence="4 5" key="1">
    <citation type="journal article" date="2015" name="Genome Announc.">
        <title>Expanding the biotechnology potential of lactobacilli through comparative genomics of 213 strains and associated genera.</title>
        <authorList>
            <person name="Sun Z."/>
            <person name="Harris H.M."/>
            <person name="McCann A."/>
            <person name="Guo C."/>
            <person name="Argimon S."/>
            <person name="Zhang W."/>
            <person name="Yang X."/>
            <person name="Jeffery I.B."/>
            <person name="Cooney J.C."/>
            <person name="Kagawa T.F."/>
            <person name="Liu W."/>
            <person name="Song Y."/>
            <person name="Salvetti E."/>
            <person name="Wrobel A."/>
            <person name="Rasinkangas P."/>
            <person name="Parkhill J."/>
            <person name="Rea M.C."/>
            <person name="O'Sullivan O."/>
            <person name="Ritari J."/>
            <person name="Douillard F.P."/>
            <person name="Paul Ross R."/>
            <person name="Yang R."/>
            <person name="Briner A.E."/>
            <person name="Felis G.E."/>
            <person name="de Vos W.M."/>
            <person name="Barrangou R."/>
            <person name="Klaenhammer T.R."/>
            <person name="Caufield P.W."/>
            <person name="Cui Y."/>
            <person name="Zhang H."/>
            <person name="O'Toole P.W."/>
        </authorList>
    </citation>
    <scope>NUCLEOTIDE SEQUENCE [LARGE SCALE GENOMIC DNA]</scope>
    <source>
        <strain evidence="4 5">DSM 12361</strain>
    </source>
</reference>
<dbReference type="PATRIC" id="fig|1423768.3.peg.153"/>
<dbReference type="CDD" id="cd00093">
    <property type="entry name" value="HTH_XRE"/>
    <property type="match status" value="1"/>
</dbReference>
<keyword evidence="2" id="KW-1133">Transmembrane helix</keyword>
<dbReference type="GO" id="GO:0003677">
    <property type="term" value="F:DNA binding"/>
    <property type="evidence" value="ECO:0007669"/>
    <property type="project" value="UniProtKB-KW"/>
</dbReference>
<keyword evidence="2" id="KW-0472">Membrane</keyword>
<feature type="transmembrane region" description="Helical" evidence="2">
    <location>
        <begin position="81"/>
        <end position="99"/>
    </location>
</feature>
<dbReference type="InterPro" id="IPR001387">
    <property type="entry name" value="Cro/C1-type_HTH"/>
</dbReference>
<dbReference type="Pfam" id="PF12844">
    <property type="entry name" value="HTH_19"/>
    <property type="match status" value="1"/>
</dbReference>
<dbReference type="SUPFAM" id="SSF47413">
    <property type="entry name" value="lambda repressor-like DNA-binding domains"/>
    <property type="match status" value="1"/>
</dbReference>
<feature type="domain" description="HTH cro/C1-type" evidence="3">
    <location>
        <begin position="7"/>
        <end position="61"/>
    </location>
</feature>
<dbReference type="PANTHER" id="PTHR46558:SF4">
    <property type="entry name" value="DNA-BIDING PHAGE PROTEIN"/>
    <property type="match status" value="1"/>
</dbReference>
<evidence type="ECO:0000313" key="4">
    <source>
        <dbReference type="EMBL" id="KRK24299.1"/>
    </source>
</evidence>
<evidence type="ECO:0000259" key="3">
    <source>
        <dbReference type="PROSITE" id="PS50943"/>
    </source>
</evidence>
<dbReference type="PROSITE" id="PS50943">
    <property type="entry name" value="HTH_CROC1"/>
    <property type="match status" value="1"/>
</dbReference>
<feature type="transmembrane region" description="Helical" evidence="2">
    <location>
        <begin position="177"/>
        <end position="196"/>
    </location>
</feature>
<evidence type="ECO:0000256" key="1">
    <source>
        <dbReference type="ARBA" id="ARBA00023125"/>
    </source>
</evidence>